<evidence type="ECO:0000256" key="3">
    <source>
        <dbReference type="SAM" id="MobiDB-lite"/>
    </source>
</evidence>
<name>A0A1Y1RMB7_9MICC</name>
<keyword evidence="2" id="KW-1277">Toxin-antitoxin system</keyword>
<comment type="similarity">
    <text evidence="1">Belongs to the RelB/DinJ antitoxin family.</text>
</comment>
<sequence>MSHKYKKGATVSTTISVRTDEETKRQAEELFNELGLNMSTAINMFMKQALREKRIPFTVGRPYPNATTIAAIEEGRRLAQDPGTPRITSIEEFKALIDEL</sequence>
<dbReference type="NCBIfam" id="TIGR02384">
    <property type="entry name" value="RelB_DinJ"/>
    <property type="match status" value="1"/>
</dbReference>
<proteinExistence type="inferred from homology"/>
<evidence type="ECO:0000313" key="5">
    <source>
        <dbReference type="Proteomes" id="UP000192359"/>
    </source>
</evidence>
<dbReference type="Gene3D" id="1.10.1220.10">
    <property type="entry name" value="Met repressor-like"/>
    <property type="match status" value="1"/>
</dbReference>
<dbReference type="Pfam" id="PF04221">
    <property type="entry name" value="RelB"/>
    <property type="match status" value="1"/>
</dbReference>
<dbReference type="GO" id="GO:0006351">
    <property type="term" value="P:DNA-templated transcription"/>
    <property type="evidence" value="ECO:0007669"/>
    <property type="project" value="TreeGrafter"/>
</dbReference>
<dbReference type="OrthoDB" id="9774673at2"/>
<evidence type="ECO:0000313" key="4">
    <source>
        <dbReference type="EMBL" id="ORC15592.1"/>
    </source>
</evidence>
<dbReference type="InterPro" id="IPR007337">
    <property type="entry name" value="RelB/DinJ"/>
</dbReference>
<reference evidence="4 5" key="1">
    <citation type="submission" date="2016-05" db="EMBL/GenBank/DDBJ databases">
        <title>Draft genome sequence of a porcine commensal Rothia nasimurium.</title>
        <authorList>
            <person name="Gaiser R.A."/>
            <person name="Van Baarlen P."/>
            <person name="Wells J.M."/>
        </authorList>
    </citation>
    <scope>NUCLEOTIDE SEQUENCE [LARGE SCALE GENOMIC DNA]</scope>
    <source>
        <strain evidence="4 5">PT-32</strain>
    </source>
</reference>
<dbReference type="AlphaFoldDB" id="A0A1Y1RMB7"/>
<dbReference type="InterPro" id="IPR013321">
    <property type="entry name" value="Arc_rbn_hlx_hlx"/>
</dbReference>
<comment type="caution">
    <text evidence="4">The sequence shown here is derived from an EMBL/GenBank/DDBJ whole genome shotgun (WGS) entry which is preliminary data.</text>
</comment>
<dbReference type="Proteomes" id="UP000192359">
    <property type="component" value="Unassembled WGS sequence"/>
</dbReference>
<evidence type="ECO:0000256" key="2">
    <source>
        <dbReference type="ARBA" id="ARBA00022649"/>
    </source>
</evidence>
<evidence type="ECO:0000256" key="1">
    <source>
        <dbReference type="ARBA" id="ARBA00010562"/>
    </source>
</evidence>
<keyword evidence="5" id="KW-1185">Reference proteome</keyword>
<gene>
    <name evidence="4" type="ORF">A7979_07665</name>
</gene>
<organism evidence="4 5">
    <name type="scientific">Rothia nasimurium</name>
    <dbReference type="NCBI Taxonomy" id="85336"/>
    <lineage>
        <taxon>Bacteria</taxon>
        <taxon>Bacillati</taxon>
        <taxon>Actinomycetota</taxon>
        <taxon>Actinomycetes</taxon>
        <taxon>Micrococcales</taxon>
        <taxon>Micrococcaceae</taxon>
        <taxon>Rothia</taxon>
    </lineage>
</organism>
<protein>
    <submittedName>
        <fullName evidence="4">Damage-inducible protein J</fullName>
    </submittedName>
</protein>
<dbReference type="EMBL" id="LXWF01000043">
    <property type="protein sequence ID" value="ORC15592.1"/>
    <property type="molecule type" value="Genomic_DNA"/>
</dbReference>
<dbReference type="PANTHER" id="PTHR38781">
    <property type="entry name" value="ANTITOXIN DINJ-RELATED"/>
    <property type="match status" value="1"/>
</dbReference>
<accession>A0A1Y1RMB7</accession>
<dbReference type="PANTHER" id="PTHR38781:SF1">
    <property type="entry name" value="ANTITOXIN DINJ-RELATED"/>
    <property type="match status" value="1"/>
</dbReference>
<dbReference type="GO" id="GO:0006355">
    <property type="term" value="P:regulation of DNA-templated transcription"/>
    <property type="evidence" value="ECO:0007669"/>
    <property type="project" value="InterPro"/>
</dbReference>
<feature type="region of interest" description="Disordered" evidence="3">
    <location>
        <begin position="1"/>
        <end position="23"/>
    </location>
</feature>